<accession>A0A1Y3ALE7</accession>
<name>A0A1Y3ALE7_EURMA</name>
<dbReference type="EMBL" id="MUJZ01071432">
    <property type="protein sequence ID" value="OTF69270.1"/>
    <property type="molecule type" value="Genomic_DNA"/>
</dbReference>
<reference evidence="1 2" key="1">
    <citation type="submission" date="2017-03" db="EMBL/GenBank/DDBJ databases">
        <title>Genome Survey of Euroglyphus maynei.</title>
        <authorList>
            <person name="Arlian L.G."/>
            <person name="Morgan M.S."/>
            <person name="Rider S.D."/>
        </authorList>
    </citation>
    <scope>NUCLEOTIDE SEQUENCE [LARGE SCALE GENOMIC DNA]</scope>
    <source>
        <strain evidence="1">Arlian Lab</strain>
        <tissue evidence="1">Whole body</tissue>
    </source>
</reference>
<comment type="caution">
    <text evidence="1">The sequence shown here is derived from an EMBL/GenBank/DDBJ whole genome shotgun (WGS) entry which is preliminary data.</text>
</comment>
<feature type="non-terminal residue" evidence="1">
    <location>
        <position position="22"/>
    </location>
</feature>
<proteinExistence type="predicted"/>
<evidence type="ECO:0000313" key="1">
    <source>
        <dbReference type="EMBL" id="OTF69270.1"/>
    </source>
</evidence>
<organism evidence="1 2">
    <name type="scientific">Euroglyphus maynei</name>
    <name type="common">Mayne's house dust mite</name>
    <dbReference type="NCBI Taxonomy" id="6958"/>
    <lineage>
        <taxon>Eukaryota</taxon>
        <taxon>Metazoa</taxon>
        <taxon>Ecdysozoa</taxon>
        <taxon>Arthropoda</taxon>
        <taxon>Chelicerata</taxon>
        <taxon>Arachnida</taxon>
        <taxon>Acari</taxon>
        <taxon>Acariformes</taxon>
        <taxon>Sarcoptiformes</taxon>
        <taxon>Astigmata</taxon>
        <taxon>Psoroptidia</taxon>
        <taxon>Analgoidea</taxon>
        <taxon>Pyroglyphidae</taxon>
        <taxon>Pyroglyphinae</taxon>
        <taxon>Euroglyphus</taxon>
    </lineage>
</organism>
<sequence>MERPFRMVPVCMKQEPTKLRPT</sequence>
<evidence type="ECO:0000313" key="2">
    <source>
        <dbReference type="Proteomes" id="UP000194236"/>
    </source>
</evidence>
<keyword evidence="2" id="KW-1185">Reference proteome</keyword>
<dbReference type="AlphaFoldDB" id="A0A1Y3ALE7"/>
<gene>
    <name evidence="1" type="ORF">BLA29_006442</name>
</gene>
<dbReference type="Proteomes" id="UP000194236">
    <property type="component" value="Unassembled WGS sequence"/>
</dbReference>
<protein>
    <submittedName>
        <fullName evidence="1">Uncharacterized protein</fullName>
    </submittedName>
</protein>